<sequence length="273" mass="28907">MNSSHSPRSHQTSRPPRTHPSLAFTADAPSHGMRERDFTVDGVPGVLWSPVSGTGRAPLVLLGHGGGAHKKHPAMIGRARQLVTGHGFHVAVLDAPGHGDRPRSAEDERDIAALRAAQAAGEPEGPVVVPYNARLAERAVPEWRAALDALQELPEIGAEGPVGYAGVAMGSAIGVPLVAAEPRITAAVFGLMWPDALFEAARRITVPVEYALQWDDTRIPREGGLALFEAFGSAEKSLHANAGLHVDFPRFVESESAARFLARHLTRTAAAPA</sequence>
<feature type="region of interest" description="Disordered" evidence="1">
    <location>
        <begin position="1"/>
        <end position="36"/>
    </location>
</feature>
<dbReference type="RefSeq" id="WP_229849526.1">
    <property type="nucleotide sequence ID" value="NZ_BMUL01000001.1"/>
</dbReference>
<dbReference type="SUPFAM" id="SSF53474">
    <property type="entry name" value="alpha/beta-Hydrolases"/>
    <property type="match status" value="1"/>
</dbReference>
<keyword evidence="3" id="KW-1185">Reference proteome</keyword>
<accession>A0A918W2D9</accession>
<evidence type="ECO:0008006" key="4">
    <source>
        <dbReference type="Google" id="ProtNLM"/>
    </source>
</evidence>
<name>A0A918W2D9_9ACTN</name>
<dbReference type="Gene3D" id="3.40.50.1820">
    <property type="entry name" value="alpha/beta hydrolase"/>
    <property type="match status" value="1"/>
</dbReference>
<dbReference type="EMBL" id="BMUL01000001">
    <property type="protein sequence ID" value="GHA64672.1"/>
    <property type="molecule type" value="Genomic_DNA"/>
</dbReference>
<feature type="compositionally biased region" description="Polar residues" evidence="1">
    <location>
        <begin position="1"/>
        <end position="15"/>
    </location>
</feature>
<dbReference type="Proteomes" id="UP000644020">
    <property type="component" value="Unassembled WGS sequence"/>
</dbReference>
<evidence type="ECO:0000313" key="2">
    <source>
        <dbReference type="EMBL" id="GHA64672.1"/>
    </source>
</evidence>
<protein>
    <recommendedName>
        <fullName evidence="4">Alpha/beta hydrolase</fullName>
    </recommendedName>
</protein>
<dbReference type="AlphaFoldDB" id="A0A918W2D9"/>
<gene>
    <name evidence="2" type="ORF">GCM10010305_02780</name>
</gene>
<evidence type="ECO:0000256" key="1">
    <source>
        <dbReference type="SAM" id="MobiDB-lite"/>
    </source>
</evidence>
<reference evidence="2" key="2">
    <citation type="submission" date="2020-09" db="EMBL/GenBank/DDBJ databases">
        <authorList>
            <person name="Sun Q."/>
            <person name="Ohkuma M."/>
        </authorList>
    </citation>
    <scope>NUCLEOTIDE SEQUENCE</scope>
    <source>
        <strain evidence="2">JCM 4518</strain>
    </source>
</reference>
<dbReference type="InterPro" id="IPR029058">
    <property type="entry name" value="AB_hydrolase_fold"/>
</dbReference>
<proteinExistence type="predicted"/>
<organism evidence="2 3">
    <name type="scientific">Streptomyces termitum</name>
    <dbReference type="NCBI Taxonomy" id="67368"/>
    <lineage>
        <taxon>Bacteria</taxon>
        <taxon>Bacillati</taxon>
        <taxon>Actinomycetota</taxon>
        <taxon>Actinomycetes</taxon>
        <taxon>Kitasatosporales</taxon>
        <taxon>Streptomycetaceae</taxon>
        <taxon>Streptomyces</taxon>
    </lineage>
</organism>
<reference evidence="2" key="1">
    <citation type="journal article" date="2014" name="Int. J. Syst. Evol. Microbiol.">
        <title>Complete genome sequence of Corynebacterium casei LMG S-19264T (=DSM 44701T), isolated from a smear-ripened cheese.</title>
        <authorList>
            <consortium name="US DOE Joint Genome Institute (JGI-PGF)"/>
            <person name="Walter F."/>
            <person name="Albersmeier A."/>
            <person name="Kalinowski J."/>
            <person name="Ruckert C."/>
        </authorList>
    </citation>
    <scope>NUCLEOTIDE SEQUENCE</scope>
    <source>
        <strain evidence="2">JCM 4518</strain>
    </source>
</reference>
<evidence type="ECO:0000313" key="3">
    <source>
        <dbReference type="Proteomes" id="UP000644020"/>
    </source>
</evidence>
<comment type="caution">
    <text evidence="2">The sequence shown here is derived from an EMBL/GenBank/DDBJ whole genome shotgun (WGS) entry which is preliminary data.</text>
</comment>